<reference evidence="4" key="1">
    <citation type="submission" date="2018-01" db="EMBL/GenBank/DDBJ databases">
        <authorList>
            <person name="Li J."/>
        </authorList>
    </citation>
    <scope>NUCLEOTIDE SEQUENCE [LARGE SCALE GENOMIC DNA]</scope>
    <source>
        <strain evidence="4">2184</strain>
    </source>
</reference>
<dbReference type="RefSeq" id="WP_108403138.1">
    <property type="nucleotide sequence ID" value="NZ_CP026948.1"/>
</dbReference>
<dbReference type="OrthoDB" id="9809524at2"/>
<dbReference type="EMBL" id="CP026948">
    <property type="protein sequence ID" value="AWB83142.1"/>
    <property type="molecule type" value="Genomic_DNA"/>
</dbReference>
<protein>
    <submittedName>
        <fullName evidence="3">Cytoplasmic protein</fullName>
    </submittedName>
</protein>
<proteinExistence type="inferred from homology"/>
<dbReference type="Pfam" id="PF02583">
    <property type="entry name" value="Trns_repr_metal"/>
    <property type="match status" value="1"/>
</dbReference>
<gene>
    <name evidence="3" type="ORF">C3E79_00435</name>
</gene>
<evidence type="ECO:0000256" key="2">
    <source>
        <dbReference type="ARBA" id="ARBA00023008"/>
    </source>
</evidence>
<keyword evidence="4" id="KW-1185">Reference proteome</keyword>
<evidence type="ECO:0000313" key="3">
    <source>
        <dbReference type="EMBL" id="AWB83142.1"/>
    </source>
</evidence>
<sequence>MKFDEAEIRPSISRLKRARGQLDAVIRMMEEGRDCEEIITQLAAADKAVSRASYQVLVRMMERCLTTDGVDSPNVADMEKMFLSFA</sequence>
<evidence type="ECO:0000313" key="4">
    <source>
        <dbReference type="Proteomes" id="UP000244754"/>
    </source>
</evidence>
<dbReference type="InterPro" id="IPR003735">
    <property type="entry name" value="Metal_Tscrpt_repr"/>
</dbReference>
<dbReference type="InterPro" id="IPR038390">
    <property type="entry name" value="Metal_Tscrpt_repr_sf"/>
</dbReference>
<organism evidence="3 4">
    <name type="scientific">Corynebacterium liangguodongii</name>
    <dbReference type="NCBI Taxonomy" id="2079535"/>
    <lineage>
        <taxon>Bacteria</taxon>
        <taxon>Bacillati</taxon>
        <taxon>Actinomycetota</taxon>
        <taxon>Actinomycetes</taxon>
        <taxon>Mycobacteriales</taxon>
        <taxon>Corynebacteriaceae</taxon>
        <taxon>Corynebacterium</taxon>
    </lineage>
</organism>
<evidence type="ECO:0000256" key="1">
    <source>
        <dbReference type="ARBA" id="ARBA00005428"/>
    </source>
</evidence>
<dbReference type="GO" id="GO:0045892">
    <property type="term" value="P:negative regulation of DNA-templated transcription"/>
    <property type="evidence" value="ECO:0007669"/>
    <property type="project" value="UniProtKB-ARBA"/>
</dbReference>
<dbReference type="GO" id="GO:0046872">
    <property type="term" value="F:metal ion binding"/>
    <property type="evidence" value="ECO:0007669"/>
    <property type="project" value="InterPro"/>
</dbReference>
<dbReference type="CDD" id="cd10148">
    <property type="entry name" value="CsoR-like_DUF156"/>
    <property type="match status" value="1"/>
</dbReference>
<dbReference type="Gene3D" id="1.20.58.1000">
    <property type="entry name" value="Metal-sensitive repressor, helix protomer"/>
    <property type="match status" value="1"/>
</dbReference>
<comment type="similarity">
    <text evidence="1">Belongs to the CsoR family.</text>
</comment>
<dbReference type="KEGG" id="clia:C3E79_00435"/>
<dbReference type="PANTHER" id="PTHR33677">
    <property type="entry name" value="TRANSCRIPTIONAL REPRESSOR FRMR-RELATED"/>
    <property type="match status" value="1"/>
</dbReference>
<dbReference type="Proteomes" id="UP000244754">
    <property type="component" value="Chromosome"/>
</dbReference>
<dbReference type="GO" id="GO:0003677">
    <property type="term" value="F:DNA binding"/>
    <property type="evidence" value="ECO:0007669"/>
    <property type="project" value="InterPro"/>
</dbReference>
<keyword evidence="2" id="KW-0186">Copper</keyword>
<dbReference type="PANTHER" id="PTHR33677:SF5">
    <property type="entry name" value="TRANSCRIPTIONAL REPRESSOR FRMR"/>
    <property type="match status" value="1"/>
</dbReference>
<accession>A0A2S0WBT4</accession>
<dbReference type="AlphaFoldDB" id="A0A2S0WBT4"/>
<name>A0A2S0WBT4_9CORY</name>